<keyword evidence="1" id="KW-0472">Membrane</keyword>
<sequence>MVRAVGTLAVVGAGVIGFWVGYILDARRNPAELFEGESAMAA</sequence>
<dbReference type="EMBL" id="JBHTCJ010000001">
    <property type="protein sequence ID" value="MFC7340234.1"/>
    <property type="molecule type" value="Genomic_DNA"/>
</dbReference>
<keyword evidence="1" id="KW-1133">Transmembrane helix</keyword>
<name>A0ABW2LFS5_9PSEU</name>
<keyword evidence="1" id="KW-0812">Transmembrane</keyword>
<organism evidence="2 3">
    <name type="scientific">Saccharopolyspora griseoalba</name>
    <dbReference type="NCBI Taxonomy" id="1431848"/>
    <lineage>
        <taxon>Bacteria</taxon>
        <taxon>Bacillati</taxon>
        <taxon>Actinomycetota</taxon>
        <taxon>Actinomycetes</taxon>
        <taxon>Pseudonocardiales</taxon>
        <taxon>Pseudonocardiaceae</taxon>
        <taxon>Saccharopolyspora</taxon>
    </lineage>
</organism>
<keyword evidence="3" id="KW-1185">Reference proteome</keyword>
<evidence type="ECO:0000313" key="2">
    <source>
        <dbReference type="EMBL" id="MFC7340234.1"/>
    </source>
</evidence>
<accession>A0ABW2LFS5</accession>
<proteinExistence type="predicted"/>
<dbReference type="Proteomes" id="UP001596504">
    <property type="component" value="Unassembled WGS sequence"/>
</dbReference>
<dbReference type="RefSeq" id="WP_380663786.1">
    <property type="nucleotide sequence ID" value="NZ_JBHTCJ010000001.1"/>
</dbReference>
<feature type="transmembrane region" description="Helical" evidence="1">
    <location>
        <begin position="6"/>
        <end position="24"/>
    </location>
</feature>
<evidence type="ECO:0000256" key="1">
    <source>
        <dbReference type="SAM" id="Phobius"/>
    </source>
</evidence>
<comment type="caution">
    <text evidence="2">The sequence shown here is derived from an EMBL/GenBank/DDBJ whole genome shotgun (WGS) entry which is preliminary data.</text>
</comment>
<gene>
    <name evidence="2" type="ORF">ACFQRI_02335</name>
</gene>
<reference evidence="3" key="1">
    <citation type="journal article" date="2019" name="Int. J. Syst. Evol. Microbiol.">
        <title>The Global Catalogue of Microorganisms (GCM) 10K type strain sequencing project: providing services to taxonomists for standard genome sequencing and annotation.</title>
        <authorList>
            <consortium name="The Broad Institute Genomics Platform"/>
            <consortium name="The Broad Institute Genome Sequencing Center for Infectious Disease"/>
            <person name="Wu L."/>
            <person name="Ma J."/>
        </authorList>
    </citation>
    <scope>NUCLEOTIDE SEQUENCE [LARGE SCALE GENOMIC DNA]</scope>
    <source>
        <strain evidence="3">WLHS5</strain>
    </source>
</reference>
<evidence type="ECO:0000313" key="3">
    <source>
        <dbReference type="Proteomes" id="UP001596504"/>
    </source>
</evidence>
<protein>
    <submittedName>
        <fullName evidence="2">Uncharacterized protein</fullName>
    </submittedName>
</protein>